<dbReference type="NCBIfam" id="NF003576">
    <property type="entry name" value="PRK05248.1-3"/>
    <property type="match status" value="1"/>
</dbReference>
<evidence type="ECO:0000313" key="7">
    <source>
        <dbReference type="Proteomes" id="UP000566985"/>
    </source>
</evidence>
<gene>
    <name evidence="3" type="primary">yacL</name>
    <name evidence="3" type="ORF">AABB92_15710</name>
    <name evidence="4" type="ORF">HU668_07015</name>
    <name evidence="5" type="ORF">PANT111_10078</name>
</gene>
<comment type="caution">
    <text evidence="4">The sequence shown here is derived from an EMBL/GenBank/DDBJ whole genome shotgun (WGS) entry which is preliminary data.</text>
</comment>
<proteinExistence type="inferred from homology"/>
<dbReference type="EMBL" id="CABWMH010000001">
    <property type="protein sequence ID" value="VXA93243.1"/>
    <property type="molecule type" value="Genomic_DNA"/>
</dbReference>
<keyword evidence="8" id="KW-1185">Reference proteome</keyword>
<dbReference type="HAMAP" id="MF_01053">
    <property type="entry name" value="UPF0231"/>
    <property type="match status" value="1"/>
</dbReference>
<accession>A0A653LLH5</accession>
<dbReference type="RefSeq" id="WP_031376684.1">
    <property type="nucleotide sequence ID" value="NZ_CAUQFK010000042.1"/>
</dbReference>
<dbReference type="GeneID" id="57344940"/>
<evidence type="ECO:0000256" key="2">
    <source>
        <dbReference type="HAMAP-Rule" id="MF_01053"/>
    </source>
</evidence>
<protein>
    <recommendedName>
        <fullName evidence="2">UPF0231 protein AABB92_15710</fullName>
    </recommendedName>
</protein>
<dbReference type="AlphaFoldDB" id="A0A653LLH5"/>
<organism evidence="4 7">
    <name type="scientific">Pantoea brenneri</name>
    <dbReference type="NCBI Taxonomy" id="472694"/>
    <lineage>
        <taxon>Bacteria</taxon>
        <taxon>Pseudomonadati</taxon>
        <taxon>Pseudomonadota</taxon>
        <taxon>Gammaproteobacteria</taxon>
        <taxon>Enterobacterales</taxon>
        <taxon>Erwiniaceae</taxon>
        <taxon>Pantoea</taxon>
    </lineage>
</organism>
<dbReference type="EMBL" id="JBCGBG010000003">
    <property type="protein sequence ID" value="MEL7697100.1"/>
    <property type="molecule type" value="Genomic_DNA"/>
</dbReference>
<name>A0A653LLH5_9GAMM</name>
<comment type="similarity">
    <text evidence="1 2">Belongs to the UPF0231 family.</text>
</comment>
<dbReference type="Pfam" id="PF06062">
    <property type="entry name" value="UPF0231"/>
    <property type="match status" value="1"/>
</dbReference>
<dbReference type="PIRSF" id="PIRSF006287">
    <property type="entry name" value="UCP006287"/>
    <property type="match status" value="1"/>
</dbReference>
<reference evidence="5 6" key="1">
    <citation type="submission" date="2019-10" db="EMBL/GenBank/DDBJ databases">
        <authorList>
            <person name="Karimi E."/>
        </authorList>
    </citation>
    <scope>NUCLEOTIDE SEQUENCE [LARGE SCALE GENOMIC DNA]</scope>
    <source>
        <strain evidence="5">Pantoea sp. 111</strain>
    </source>
</reference>
<reference evidence="4 7" key="2">
    <citation type="submission" date="2020-05" db="EMBL/GenBank/DDBJ databases">
        <title>Whole Genome Sequences of Enterobacteriales Associated with the International Space Station.</title>
        <authorList>
            <person name="Bharadwaj A."/>
            <person name="Daudu R."/>
            <person name="Singh N."/>
            <person name="Wood J."/>
            <person name="Debieu M."/>
            <person name="Mason C."/>
            <person name="Wang C."/>
            <person name="Venkateswaran K."/>
        </authorList>
    </citation>
    <scope>NUCLEOTIDE SEQUENCE [LARGE SCALE GENOMIC DNA]</scope>
    <source>
        <strain evidence="4 7">IF5SW-B1</strain>
    </source>
</reference>
<evidence type="ECO:0000256" key="1">
    <source>
        <dbReference type="ARBA" id="ARBA00005367"/>
    </source>
</evidence>
<dbReference type="Proteomes" id="UP001468095">
    <property type="component" value="Unassembled WGS sequence"/>
</dbReference>
<dbReference type="Proteomes" id="UP000566985">
    <property type="component" value="Unassembled WGS sequence"/>
</dbReference>
<dbReference type="Proteomes" id="UP000433737">
    <property type="component" value="Unassembled WGS sequence"/>
</dbReference>
<evidence type="ECO:0000313" key="8">
    <source>
        <dbReference type="Proteomes" id="UP001468095"/>
    </source>
</evidence>
<dbReference type="InterPro" id="IPR008249">
    <property type="entry name" value="UPF0231"/>
</dbReference>
<evidence type="ECO:0000313" key="5">
    <source>
        <dbReference type="EMBL" id="VXA93243.1"/>
    </source>
</evidence>
<dbReference type="EMBL" id="JABWPM010000005">
    <property type="protein sequence ID" value="NUY96207.1"/>
    <property type="molecule type" value="Genomic_DNA"/>
</dbReference>
<sequence>MEYEFLRDVTGQIKVRMSMDHEAVGHWFNEEVRDDPGLLDEVEAAIEDVKGSVRQWQRVGSEYTILLDEEEVMIRANLLALEDDGMEEGMNYYDEESLSFCGIEDFLLVIAAYRQFVNQYGNKSRAT</sequence>
<evidence type="ECO:0000313" key="3">
    <source>
        <dbReference type="EMBL" id="MEL7697100.1"/>
    </source>
</evidence>
<evidence type="ECO:0000313" key="4">
    <source>
        <dbReference type="EMBL" id="NUY96207.1"/>
    </source>
</evidence>
<reference evidence="3 8" key="3">
    <citation type="submission" date="2024-04" db="EMBL/GenBank/DDBJ databases">
        <authorList>
            <person name="Suleimanova A.D."/>
            <person name="Pudova D.S."/>
            <person name="Shagimardanova E.I."/>
            <person name="Sharipova M.R."/>
        </authorList>
    </citation>
    <scope>NUCLEOTIDE SEQUENCE [LARGE SCALE GENOMIC DNA]</scope>
    <source>
        <strain evidence="3 8">3.1</strain>
    </source>
</reference>
<dbReference type="NCBIfam" id="NF003574">
    <property type="entry name" value="PRK05248.1-1"/>
    <property type="match status" value="1"/>
</dbReference>
<evidence type="ECO:0000313" key="6">
    <source>
        <dbReference type="Proteomes" id="UP000433737"/>
    </source>
</evidence>